<name>A0A0R1KRM4_9LACO</name>
<organism evidence="6 7">
    <name type="scientific">Companilactobacillus bobalius DSM 19674</name>
    <dbReference type="NCBI Taxonomy" id="1423788"/>
    <lineage>
        <taxon>Bacteria</taxon>
        <taxon>Bacillati</taxon>
        <taxon>Bacillota</taxon>
        <taxon>Bacilli</taxon>
        <taxon>Lactobacillales</taxon>
        <taxon>Lactobacillaceae</taxon>
        <taxon>Companilactobacillus</taxon>
        <taxon>Companilactobacillus bobalius</taxon>
    </lineage>
</organism>
<dbReference type="EMBL" id="AZDY01000038">
    <property type="protein sequence ID" value="KRK82738.1"/>
    <property type="molecule type" value="Genomic_DNA"/>
</dbReference>
<keyword evidence="3" id="KW-0808">Transferase</keyword>
<dbReference type="InterPro" id="IPR002736">
    <property type="entry name" value="CitG"/>
</dbReference>
<comment type="catalytic activity">
    <reaction evidence="1">
        <text>3'-dephospho-CoA + ATP = 2'-(5''-triphospho-alpha-D-ribosyl)-3'-dephospho-CoA + adenine</text>
        <dbReference type="Rhea" id="RHEA:15117"/>
        <dbReference type="ChEBI" id="CHEBI:16708"/>
        <dbReference type="ChEBI" id="CHEBI:30616"/>
        <dbReference type="ChEBI" id="CHEBI:57328"/>
        <dbReference type="ChEBI" id="CHEBI:61378"/>
        <dbReference type="EC" id="2.4.2.52"/>
    </reaction>
</comment>
<evidence type="ECO:0000313" key="7">
    <source>
        <dbReference type="Proteomes" id="UP000051515"/>
    </source>
</evidence>
<protein>
    <recommendedName>
        <fullName evidence="2">triphosphoribosyl-dephospho-CoA synthase</fullName>
        <ecNumber evidence="2">2.4.2.52</ecNumber>
    </recommendedName>
</protein>
<accession>A0A0R1KRM4</accession>
<dbReference type="Pfam" id="PF01874">
    <property type="entry name" value="CitG"/>
    <property type="match status" value="1"/>
</dbReference>
<dbReference type="EC" id="2.4.2.52" evidence="2"/>
<dbReference type="AlphaFoldDB" id="A0A0R1KRM4"/>
<keyword evidence="5" id="KW-0067">ATP-binding</keyword>
<dbReference type="GO" id="GO:0051191">
    <property type="term" value="P:prosthetic group biosynthetic process"/>
    <property type="evidence" value="ECO:0007669"/>
    <property type="project" value="TreeGrafter"/>
</dbReference>
<evidence type="ECO:0000256" key="5">
    <source>
        <dbReference type="ARBA" id="ARBA00022840"/>
    </source>
</evidence>
<evidence type="ECO:0000256" key="2">
    <source>
        <dbReference type="ARBA" id="ARBA00012074"/>
    </source>
</evidence>
<dbReference type="PATRIC" id="fig|1423788.3.peg.2821"/>
<keyword evidence="7" id="KW-1185">Reference proteome</keyword>
<comment type="caution">
    <text evidence="6">The sequence shown here is derived from an EMBL/GenBank/DDBJ whole genome shotgun (WGS) entry which is preliminary data.</text>
</comment>
<evidence type="ECO:0000256" key="4">
    <source>
        <dbReference type="ARBA" id="ARBA00022741"/>
    </source>
</evidence>
<gene>
    <name evidence="6" type="ORF">FC78_GL002750</name>
</gene>
<dbReference type="GO" id="GO:0005524">
    <property type="term" value="F:ATP binding"/>
    <property type="evidence" value="ECO:0007669"/>
    <property type="project" value="UniProtKB-KW"/>
</dbReference>
<dbReference type="Proteomes" id="UP000051515">
    <property type="component" value="Unassembled WGS sequence"/>
</dbReference>
<dbReference type="PANTHER" id="PTHR30201:SF2">
    <property type="entry name" value="2-(5''-TRIPHOSPHORIBOSYL)-3'-DEPHOSPHOCOENZYME-A SYNTHASE"/>
    <property type="match status" value="1"/>
</dbReference>
<dbReference type="OrthoDB" id="114886at2"/>
<evidence type="ECO:0000313" key="6">
    <source>
        <dbReference type="EMBL" id="KRK82738.1"/>
    </source>
</evidence>
<keyword evidence="4" id="KW-0547">Nucleotide-binding</keyword>
<sequence length="264" mass="29531">MIETKYLKLAQQAVTALKWEVSFSPKPGLVDAKSNGSHTDMDIDLFYKSADSLLAGFEEMIQVSYQHPLDLALREEIGRIGRVAEKDMFTATNGINTHKGAIWSMGLLVSVISSLQTDDLETIFAGVKKLSRMPDKYVQTTKKTHGMITKQKYALNGAKGEAQSGFANVSKVLSFQPEADDYDTWLKRLLLLYSNVNDTNVVYRSNLQVLQEFQTLSAQIVVSKQTVLDNPKFQILQKFTQKYNISPGGCADLFAASYFLKHLN</sequence>
<dbReference type="GO" id="GO:0046917">
    <property type="term" value="F:triphosphoribosyl-dephospho-CoA synthase activity"/>
    <property type="evidence" value="ECO:0007669"/>
    <property type="project" value="UniProtKB-EC"/>
</dbReference>
<evidence type="ECO:0000256" key="1">
    <source>
        <dbReference type="ARBA" id="ARBA00001210"/>
    </source>
</evidence>
<reference evidence="6 7" key="1">
    <citation type="journal article" date="2015" name="Genome Announc.">
        <title>Expanding the biotechnology potential of lactobacilli through comparative genomics of 213 strains and associated genera.</title>
        <authorList>
            <person name="Sun Z."/>
            <person name="Harris H.M."/>
            <person name="McCann A."/>
            <person name="Guo C."/>
            <person name="Argimon S."/>
            <person name="Zhang W."/>
            <person name="Yang X."/>
            <person name="Jeffery I.B."/>
            <person name="Cooney J.C."/>
            <person name="Kagawa T.F."/>
            <person name="Liu W."/>
            <person name="Song Y."/>
            <person name="Salvetti E."/>
            <person name="Wrobel A."/>
            <person name="Rasinkangas P."/>
            <person name="Parkhill J."/>
            <person name="Rea M.C."/>
            <person name="O'Sullivan O."/>
            <person name="Ritari J."/>
            <person name="Douillard F.P."/>
            <person name="Paul Ross R."/>
            <person name="Yang R."/>
            <person name="Briner A.E."/>
            <person name="Felis G.E."/>
            <person name="de Vos W.M."/>
            <person name="Barrangou R."/>
            <person name="Klaenhammer T.R."/>
            <person name="Caufield P.W."/>
            <person name="Cui Y."/>
            <person name="Zhang H."/>
            <person name="O'Toole P.W."/>
        </authorList>
    </citation>
    <scope>NUCLEOTIDE SEQUENCE [LARGE SCALE GENOMIC DNA]</scope>
    <source>
        <strain evidence="6 7">DSM 19674</strain>
    </source>
</reference>
<dbReference type="Gene3D" id="1.10.4200.10">
    <property type="entry name" value="Triphosphoribosyl-dephospho-CoA protein"/>
    <property type="match status" value="1"/>
</dbReference>
<proteinExistence type="predicted"/>
<dbReference type="RefSeq" id="WP_056953979.1">
    <property type="nucleotide sequence ID" value="NZ_AZDY01000038.1"/>
</dbReference>
<dbReference type="STRING" id="1423788.FC78_GL002750"/>
<evidence type="ECO:0000256" key="3">
    <source>
        <dbReference type="ARBA" id="ARBA00022679"/>
    </source>
</evidence>
<dbReference type="PANTHER" id="PTHR30201">
    <property type="entry name" value="TRIPHOSPHORIBOSYL-DEPHOSPHO-COA SYNTHASE"/>
    <property type="match status" value="1"/>
</dbReference>